<dbReference type="Proteomes" id="UP001603857">
    <property type="component" value="Unassembled WGS sequence"/>
</dbReference>
<keyword evidence="2" id="KW-1185">Reference proteome</keyword>
<name>A0ABD1LK67_9FABA</name>
<evidence type="ECO:0000313" key="1">
    <source>
        <dbReference type="EMBL" id="KAL2323897.1"/>
    </source>
</evidence>
<comment type="caution">
    <text evidence="1">The sequence shown here is derived from an EMBL/GenBank/DDBJ whole genome shotgun (WGS) entry which is preliminary data.</text>
</comment>
<dbReference type="EMBL" id="JBGMDY010000008">
    <property type="protein sequence ID" value="KAL2323897.1"/>
    <property type="molecule type" value="Genomic_DNA"/>
</dbReference>
<organism evidence="1 2">
    <name type="scientific">Flemingia macrophylla</name>
    <dbReference type="NCBI Taxonomy" id="520843"/>
    <lineage>
        <taxon>Eukaryota</taxon>
        <taxon>Viridiplantae</taxon>
        <taxon>Streptophyta</taxon>
        <taxon>Embryophyta</taxon>
        <taxon>Tracheophyta</taxon>
        <taxon>Spermatophyta</taxon>
        <taxon>Magnoliopsida</taxon>
        <taxon>eudicotyledons</taxon>
        <taxon>Gunneridae</taxon>
        <taxon>Pentapetalae</taxon>
        <taxon>rosids</taxon>
        <taxon>fabids</taxon>
        <taxon>Fabales</taxon>
        <taxon>Fabaceae</taxon>
        <taxon>Papilionoideae</taxon>
        <taxon>50 kb inversion clade</taxon>
        <taxon>NPAAA clade</taxon>
        <taxon>indigoferoid/millettioid clade</taxon>
        <taxon>Phaseoleae</taxon>
        <taxon>Flemingia</taxon>
    </lineage>
</organism>
<evidence type="ECO:0000313" key="2">
    <source>
        <dbReference type="Proteomes" id="UP001603857"/>
    </source>
</evidence>
<dbReference type="AlphaFoldDB" id="A0ABD1LK67"/>
<proteinExistence type="predicted"/>
<accession>A0ABD1LK67</accession>
<reference evidence="1 2" key="1">
    <citation type="submission" date="2024-08" db="EMBL/GenBank/DDBJ databases">
        <title>Insights into the chromosomal genome structure of Flemingia macrophylla.</title>
        <authorList>
            <person name="Ding Y."/>
            <person name="Zhao Y."/>
            <person name="Bi W."/>
            <person name="Wu M."/>
            <person name="Zhao G."/>
            <person name="Gong Y."/>
            <person name="Li W."/>
            <person name="Zhang P."/>
        </authorList>
    </citation>
    <scope>NUCLEOTIDE SEQUENCE [LARGE SCALE GENOMIC DNA]</scope>
    <source>
        <strain evidence="1">DYQJB</strain>
        <tissue evidence="1">Leaf</tissue>
    </source>
</reference>
<protein>
    <submittedName>
        <fullName evidence="1">Uncharacterized protein</fullName>
    </submittedName>
</protein>
<sequence>MEWLLNKLSWKLKPQERTFEYLINCLSQEDREEIFNTFPAKLHPRTVVGSGVCPKAVAKVLRCIFGDQGLWYPDHLDIPYVVYTAEPLEEIQKTSEQKLALGELCGFSGSGNYFPLIGNDHLTNTPRA</sequence>
<gene>
    <name evidence="1" type="ORF">Fmac_022955</name>
</gene>